<organism evidence="8 9">
    <name type="scientific">Smittium culicis</name>
    <dbReference type="NCBI Taxonomy" id="133412"/>
    <lineage>
        <taxon>Eukaryota</taxon>
        <taxon>Fungi</taxon>
        <taxon>Fungi incertae sedis</taxon>
        <taxon>Zoopagomycota</taxon>
        <taxon>Kickxellomycotina</taxon>
        <taxon>Harpellomycetes</taxon>
        <taxon>Harpellales</taxon>
        <taxon>Legeriomycetaceae</taxon>
        <taxon>Smittium</taxon>
    </lineage>
</organism>
<dbReference type="Proteomes" id="UP000187429">
    <property type="component" value="Unassembled WGS sequence"/>
</dbReference>
<dbReference type="PROSITE" id="PS00170">
    <property type="entry name" value="CSA_PPIASE_1"/>
    <property type="match status" value="1"/>
</dbReference>
<dbReference type="EC" id="5.2.1.8" evidence="5"/>
<dbReference type="GO" id="GO:0003755">
    <property type="term" value="F:peptidyl-prolyl cis-trans isomerase activity"/>
    <property type="evidence" value="ECO:0007669"/>
    <property type="project" value="UniProtKB-UniRule"/>
</dbReference>
<dbReference type="SUPFAM" id="SSF54928">
    <property type="entry name" value="RNA-binding domain, RBD"/>
    <property type="match status" value="1"/>
</dbReference>
<proteinExistence type="inferred from homology"/>
<dbReference type="EMBL" id="LSSM01006266">
    <property type="protein sequence ID" value="OMJ11128.1"/>
    <property type="molecule type" value="Genomic_DNA"/>
</dbReference>
<evidence type="ECO:0000313" key="8">
    <source>
        <dbReference type="EMBL" id="OMJ11128.1"/>
    </source>
</evidence>
<dbReference type="FunFam" id="2.40.100.10:FF:000013">
    <property type="entry name" value="Peptidyl-prolyl cis-trans isomerase"/>
    <property type="match status" value="1"/>
</dbReference>
<dbReference type="InterPro" id="IPR020892">
    <property type="entry name" value="Cyclophilin-type_PPIase_CS"/>
</dbReference>
<comment type="function">
    <text evidence="5">PPIases accelerate the folding of proteins. It catalyzes the cis-trans isomerization of proline imidic peptide bonds in oligopeptides.</text>
</comment>
<dbReference type="GO" id="GO:0003723">
    <property type="term" value="F:RNA binding"/>
    <property type="evidence" value="ECO:0007669"/>
    <property type="project" value="UniProtKB-UniRule"/>
</dbReference>
<accession>A0A1R1X943</accession>
<dbReference type="SUPFAM" id="SSF50891">
    <property type="entry name" value="Cyclophilin-like"/>
    <property type="match status" value="1"/>
</dbReference>
<dbReference type="InterPro" id="IPR000504">
    <property type="entry name" value="RRM_dom"/>
</dbReference>
<dbReference type="PANTHER" id="PTHR11071">
    <property type="entry name" value="PEPTIDYL-PROLYL CIS-TRANS ISOMERASE"/>
    <property type="match status" value="1"/>
</dbReference>
<dbReference type="PANTHER" id="PTHR11071:SF561">
    <property type="entry name" value="PEPTIDYL-PROLYL CIS-TRANS ISOMERASE D-RELATED"/>
    <property type="match status" value="1"/>
</dbReference>
<dbReference type="AlphaFoldDB" id="A0A1R1X943"/>
<sequence length="296" mass="32591">MSNLSQGNTKKTILFIGGLDQTVDENILKAAFIPFGEIVEVNLPNDPGTRNQHRGFGFVEYEEPEDAEEAIFNMHNSEVYGRTIHVSLAKPGKYTSKSNRAVWSDESWIKKNAFGGLQDSESTKDISTTNDPTESISMSNPRVYFEISVEGRSAGRIEFVLRSDIVPKTADCIHSKGFGFRGSVFHRVIPKFMCQGGDFTNFNGTGGKSIYGSKFEDENFKLRHDKPGLLSMANSGPGTNGSQFFITFAKAEWLDDKHVVFGHVSNGLEVVRMIEALGSSSGKPKKKISVTDSGEI</sequence>
<evidence type="ECO:0000256" key="2">
    <source>
        <dbReference type="ARBA" id="ARBA00023110"/>
    </source>
</evidence>
<keyword evidence="4" id="KW-0694">RNA-binding</keyword>
<name>A0A1R1X943_9FUNG</name>
<dbReference type="InterPro" id="IPR002130">
    <property type="entry name" value="Cyclophilin-type_PPIase_dom"/>
</dbReference>
<evidence type="ECO:0000256" key="3">
    <source>
        <dbReference type="ARBA" id="ARBA00023235"/>
    </source>
</evidence>
<dbReference type="InterPro" id="IPR012677">
    <property type="entry name" value="Nucleotide-bd_a/b_plait_sf"/>
</dbReference>
<dbReference type="OrthoDB" id="407442at2759"/>
<feature type="domain" description="PPIase cyclophilin-type" evidence="6">
    <location>
        <begin position="144"/>
        <end position="295"/>
    </location>
</feature>
<gene>
    <name evidence="8" type="ORF">AYI69_g9963</name>
</gene>
<keyword evidence="9" id="KW-1185">Reference proteome</keyword>
<dbReference type="Gene3D" id="3.30.70.330">
    <property type="match status" value="1"/>
</dbReference>
<dbReference type="Pfam" id="PF00076">
    <property type="entry name" value="RRM_1"/>
    <property type="match status" value="1"/>
</dbReference>
<evidence type="ECO:0000256" key="4">
    <source>
        <dbReference type="PROSITE-ProRule" id="PRU00176"/>
    </source>
</evidence>
<evidence type="ECO:0000259" key="6">
    <source>
        <dbReference type="PROSITE" id="PS50072"/>
    </source>
</evidence>
<dbReference type="InterPro" id="IPR029000">
    <property type="entry name" value="Cyclophilin-like_dom_sf"/>
</dbReference>
<evidence type="ECO:0000256" key="5">
    <source>
        <dbReference type="RuleBase" id="RU363019"/>
    </source>
</evidence>
<dbReference type="InterPro" id="IPR035979">
    <property type="entry name" value="RBD_domain_sf"/>
</dbReference>
<dbReference type="PROSITE" id="PS50072">
    <property type="entry name" value="CSA_PPIASE_2"/>
    <property type="match status" value="1"/>
</dbReference>
<comment type="catalytic activity">
    <reaction evidence="1 5">
        <text>[protein]-peptidylproline (omega=180) = [protein]-peptidylproline (omega=0)</text>
        <dbReference type="Rhea" id="RHEA:16237"/>
        <dbReference type="Rhea" id="RHEA-COMP:10747"/>
        <dbReference type="Rhea" id="RHEA-COMP:10748"/>
        <dbReference type="ChEBI" id="CHEBI:83833"/>
        <dbReference type="ChEBI" id="CHEBI:83834"/>
        <dbReference type="EC" id="5.2.1.8"/>
    </reaction>
</comment>
<comment type="caution">
    <text evidence="8">The sequence shown here is derived from an EMBL/GenBank/DDBJ whole genome shotgun (WGS) entry which is preliminary data.</text>
</comment>
<evidence type="ECO:0000259" key="7">
    <source>
        <dbReference type="PROSITE" id="PS50102"/>
    </source>
</evidence>
<dbReference type="Pfam" id="PF00160">
    <property type="entry name" value="Pro_isomerase"/>
    <property type="match status" value="1"/>
</dbReference>
<dbReference type="GO" id="GO:0016018">
    <property type="term" value="F:cyclosporin A binding"/>
    <property type="evidence" value="ECO:0007669"/>
    <property type="project" value="TreeGrafter"/>
</dbReference>
<keyword evidence="3 5" id="KW-0413">Isomerase</keyword>
<protein>
    <recommendedName>
        <fullName evidence="5">Peptidyl-prolyl cis-trans isomerase</fullName>
        <shortName evidence="5">PPIase</shortName>
        <ecNumber evidence="5">5.2.1.8</ecNumber>
    </recommendedName>
</protein>
<dbReference type="Gene3D" id="2.40.100.10">
    <property type="entry name" value="Cyclophilin-like"/>
    <property type="match status" value="1"/>
</dbReference>
<dbReference type="PROSITE" id="PS50102">
    <property type="entry name" value="RRM"/>
    <property type="match status" value="1"/>
</dbReference>
<reference evidence="9" key="1">
    <citation type="submission" date="2017-01" db="EMBL/GenBank/DDBJ databases">
        <authorList>
            <person name="Wang Y."/>
            <person name="White M."/>
            <person name="Kvist S."/>
            <person name="Moncalvo J.-M."/>
        </authorList>
    </citation>
    <scope>NUCLEOTIDE SEQUENCE [LARGE SCALE GENOMIC DNA]</scope>
    <source>
        <strain evidence="9">ID-206-W2</strain>
    </source>
</reference>
<evidence type="ECO:0000313" key="9">
    <source>
        <dbReference type="Proteomes" id="UP000187429"/>
    </source>
</evidence>
<evidence type="ECO:0000256" key="1">
    <source>
        <dbReference type="ARBA" id="ARBA00000971"/>
    </source>
</evidence>
<dbReference type="GO" id="GO:0006457">
    <property type="term" value="P:protein folding"/>
    <property type="evidence" value="ECO:0007669"/>
    <property type="project" value="InterPro"/>
</dbReference>
<dbReference type="SMART" id="SM00360">
    <property type="entry name" value="RRM"/>
    <property type="match status" value="1"/>
</dbReference>
<dbReference type="GO" id="GO:0005739">
    <property type="term" value="C:mitochondrion"/>
    <property type="evidence" value="ECO:0007669"/>
    <property type="project" value="TreeGrafter"/>
</dbReference>
<keyword evidence="2 5" id="KW-0697">Rotamase</keyword>
<comment type="similarity">
    <text evidence="5">Belongs to the cyclophilin-type PPIase family.</text>
</comment>
<feature type="domain" description="RRM" evidence="7">
    <location>
        <begin position="12"/>
        <end position="91"/>
    </location>
</feature>
<dbReference type="PRINTS" id="PR00153">
    <property type="entry name" value="CSAPPISMRASE"/>
</dbReference>